<sequence length="338" mass="35235">MPRICVYGAGSIGCYVGGRLAAAGADVVLVGRERVRATIGDGGLRLTDYLGADVRADAPFVVDRDGPGAVHDADLVLVTVKSAATEQVAATLAPVLRDDAVVVSLQNGLSNADVLGAALPGRTVLAGMVPFNVVNLGGGAFHQGSEGAIEVQDDAHLAPYESAFAAAGLPLKRRDDMGAVLRAKLLLNLNNAINALAGIPLKAELSQRAYRRCLALAQREAYETFRAADASIARVTPLPPGLIPRLLVMPDRVYAAVAGKTLAIDPVARSSMWEDLEAGRTTEIDWINGEVVRLAQSLGRTAPVNARLVALIRAAEAGGPRAWSGDDLLADLRTASGR</sequence>
<dbReference type="InterPro" id="IPR003710">
    <property type="entry name" value="ApbA"/>
</dbReference>
<keyword evidence="6 11" id="KW-0566">Pantothenate biosynthesis</keyword>
<dbReference type="PANTHER" id="PTHR43765">
    <property type="entry name" value="2-DEHYDROPANTOATE 2-REDUCTASE-RELATED"/>
    <property type="match status" value="1"/>
</dbReference>
<evidence type="ECO:0000256" key="11">
    <source>
        <dbReference type="RuleBase" id="RU362068"/>
    </source>
</evidence>
<evidence type="ECO:0000256" key="1">
    <source>
        <dbReference type="ARBA" id="ARBA00002919"/>
    </source>
</evidence>
<name>A0A5Q6S5C6_9ACTN</name>
<evidence type="ECO:0000259" key="13">
    <source>
        <dbReference type="Pfam" id="PF08546"/>
    </source>
</evidence>
<dbReference type="InterPro" id="IPR013332">
    <property type="entry name" value="KPR_N"/>
</dbReference>
<dbReference type="PANTHER" id="PTHR43765:SF2">
    <property type="entry name" value="2-DEHYDROPANTOATE 2-REDUCTASE"/>
    <property type="match status" value="1"/>
</dbReference>
<comment type="catalytic activity">
    <reaction evidence="10 11">
        <text>(R)-pantoate + NADP(+) = 2-dehydropantoate + NADPH + H(+)</text>
        <dbReference type="Rhea" id="RHEA:16233"/>
        <dbReference type="ChEBI" id="CHEBI:11561"/>
        <dbReference type="ChEBI" id="CHEBI:15378"/>
        <dbReference type="ChEBI" id="CHEBI:15980"/>
        <dbReference type="ChEBI" id="CHEBI:57783"/>
        <dbReference type="ChEBI" id="CHEBI:58349"/>
        <dbReference type="EC" id="1.1.1.169"/>
    </reaction>
</comment>
<dbReference type="RefSeq" id="WP_149768566.1">
    <property type="nucleotide sequence ID" value="NZ_VDFQ02000001.1"/>
</dbReference>
<evidence type="ECO:0000256" key="2">
    <source>
        <dbReference type="ARBA" id="ARBA00004994"/>
    </source>
</evidence>
<dbReference type="NCBIfam" id="NF006083">
    <property type="entry name" value="PRK08229.1"/>
    <property type="match status" value="1"/>
</dbReference>
<keyword evidence="7 11" id="KW-0521">NADP</keyword>
<dbReference type="OrthoDB" id="9796561at2"/>
<comment type="pathway">
    <text evidence="2 11">Cofactor biosynthesis; (R)-pantothenate biosynthesis; (R)-pantoate from 3-methyl-2-oxobutanoate: step 2/2.</text>
</comment>
<reference evidence="14 15" key="1">
    <citation type="submission" date="2019-09" db="EMBL/GenBank/DDBJ databases">
        <title>Mumia zhuanghuii sp. nov. isolated from the intestinal contents of plateau pika (Ochotona curzoniae) in the Qinghai-Tibet plateau of China.</title>
        <authorList>
            <person name="Tian Z."/>
        </authorList>
    </citation>
    <scope>NUCLEOTIDE SEQUENCE [LARGE SCALE GENOMIC DNA]</scope>
    <source>
        <strain evidence="15">350</strain>
    </source>
</reference>
<comment type="caution">
    <text evidence="14">The sequence shown here is derived from an EMBL/GenBank/DDBJ whole genome shotgun (WGS) entry which is preliminary data.</text>
</comment>
<comment type="similarity">
    <text evidence="3 11">Belongs to the ketopantoate reductase family.</text>
</comment>
<dbReference type="SUPFAM" id="SSF48179">
    <property type="entry name" value="6-phosphogluconate dehydrogenase C-terminal domain-like"/>
    <property type="match status" value="1"/>
</dbReference>
<dbReference type="Gene3D" id="1.10.1040.10">
    <property type="entry name" value="N-(1-d-carboxylethyl)-l-norvaline Dehydrogenase, domain 2"/>
    <property type="match status" value="1"/>
</dbReference>
<evidence type="ECO:0000313" key="15">
    <source>
        <dbReference type="Proteomes" id="UP000307768"/>
    </source>
</evidence>
<feature type="domain" description="Ketopantoate reductase C-terminal" evidence="13">
    <location>
        <begin position="183"/>
        <end position="315"/>
    </location>
</feature>
<dbReference type="Gene3D" id="3.40.50.720">
    <property type="entry name" value="NAD(P)-binding Rossmann-like Domain"/>
    <property type="match status" value="1"/>
</dbReference>
<dbReference type="EMBL" id="VDFQ02000001">
    <property type="protein sequence ID" value="KAA1425391.1"/>
    <property type="molecule type" value="Genomic_DNA"/>
</dbReference>
<evidence type="ECO:0000259" key="12">
    <source>
        <dbReference type="Pfam" id="PF02558"/>
    </source>
</evidence>
<evidence type="ECO:0000256" key="8">
    <source>
        <dbReference type="ARBA" id="ARBA00023002"/>
    </source>
</evidence>
<dbReference type="Pfam" id="PF08546">
    <property type="entry name" value="ApbA_C"/>
    <property type="match status" value="1"/>
</dbReference>
<dbReference type="InterPro" id="IPR050838">
    <property type="entry name" value="Ketopantoate_reductase"/>
</dbReference>
<evidence type="ECO:0000256" key="6">
    <source>
        <dbReference type="ARBA" id="ARBA00022655"/>
    </source>
</evidence>
<evidence type="ECO:0000313" key="14">
    <source>
        <dbReference type="EMBL" id="KAA1425391.1"/>
    </source>
</evidence>
<evidence type="ECO:0000256" key="3">
    <source>
        <dbReference type="ARBA" id="ARBA00007870"/>
    </source>
</evidence>
<dbReference type="Pfam" id="PF02558">
    <property type="entry name" value="ApbA"/>
    <property type="match status" value="1"/>
</dbReference>
<feature type="domain" description="Ketopantoate reductase N-terminal" evidence="12">
    <location>
        <begin position="4"/>
        <end position="153"/>
    </location>
</feature>
<organism evidence="14 15">
    <name type="scientific">Mumia zhuanghuii</name>
    <dbReference type="NCBI Taxonomy" id="2585211"/>
    <lineage>
        <taxon>Bacteria</taxon>
        <taxon>Bacillati</taxon>
        <taxon>Actinomycetota</taxon>
        <taxon>Actinomycetes</taxon>
        <taxon>Propionibacteriales</taxon>
        <taxon>Nocardioidaceae</taxon>
        <taxon>Mumia</taxon>
    </lineage>
</organism>
<evidence type="ECO:0000256" key="5">
    <source>
        <dbReference type="ARBA" id="ARBA00019465"/>
    </source>
</evidence>
<keyword evidence="8 11" id="KW-0560">Oxidoreductase</keyword>
<protein>
    <recommendedName>
        <fullName evidence="5 11">2-dehydropantoate 2-reductase</fullName>
        <ecNumber evidence="4 11">1.1.1.169</ecNumber>
    </recommendedName>
    <alternativeName>
        <fullName evidence="9 11">Ketopantoate reductase</fullName>
    </alternativeName>
</protein>
<dbReference type="GO" id="GO:0015940">
    <property type="term" value="P:pantothenate biosynthetic process"/>
    <property type="evidence" value="ECO:0007669"/>
    <property type="project" value="UniProtKB-UniPathway"/>
</dbReference>
<dbReference type="NCBIfam" id="TIGR00745">
    <property type="entry name" value="apbA_panE"/>
    <property type="match status" value="1"/>
</dbReference>
<dbReference type="GO" id="GO:0008677">
    <property type="term" value="F:2-dehydropantoate 2-reductase activity"/>
    <property type="evidence" value="ECO:0007669"/>
    <property type="project" value="UniProtKB-EC"/>
</dbReference>
<evidence type="ECO:0000256" key="7">
    <source>
        <dbReference type="ARBA" id="ARBA00022857"/>
    </source>
</evidence>
<dbReference type="GO" id="GO:0005737">
    <property type="term" value="C:cytoplasm"/>
    <property type="evidence" value="ECO:0007669"/>
    <property type="project" value="TreeGrafter"/>
</dbReference>
<dbReference type="SUPFAM" id="SSF51735">
    <property type="entry name" value="NAD(P)-binding Rossmann-fold domains"/>
    <property type="match status" value="1"/>
</dbReference>
<proteinExistence type="inferred from homology"/>
<gene>
    <name evidence="14" type="ORF">FE697_005940</name>
</gene>
<dbReference type="EC" id="1.1.1.169" evidence="4 11"/>
<dbReference type="Proteomes" id="UP000307768">
    <property type="component" value="Unassembled WGS sequence"/>
</dbReference>
<dbReference type="InterPro" id="IPR013328">
    <property type="entry name" value="6PGD_dom2"/>
</dbReference>
<comment type="function">
    <text evidence="1 11">Catalyzes the NADPH-dependent reduction of ketopantoate into pantoic acid.</text>
</comment>
<evidence type="ECO:0000256" key="10">
    <source>
        <dbReference type="ARBA" id="ARBA00048793"/>
    </source>
</evidence>
<dbReference type="GO" id="GO:0050661">
    <property type="term" value="F:NADP binding"/>
    <property type="evidence" value="ECO:0007669"/>
    <property type="project" value="TreeGrafter"/>
</dbReference>
<dbReference type="InterPro" id="IPR008927">
    <property type="entry name" value="6-PGluconate_DH-like_C_sf"/>
</dbReference>
<accession>A0A5Q6S5C6</accession>
<evidence type="ECO:0000256" key="4">
    <source>
        <dbReference type="ARBA" id="ARBA00013014"/>
    </source>
</evidence>
<evidence type="ECO:0000256" key="9">
    <source>
        <dbReference type="ARBA" id="ARBA00032024"/>
    </source>
</evidence>
<dbReference type="UniPathway" id="UPA00028">
    <property type="reaction ID" value="UER00004"/>
</dbReference>
<dbReference type="InterPro" id="IPR013752">
    <property type="entry name" value="KPA_reductase"/>
</dbReference>
<dbReference type="AlphaFoldDB" id="A0A5Q6S5C6"/>
<dbReference type="InterPro" id="IPR036291">
    <property type="entry name" value="NAD(P)-bd_dom_sf"/>
</dbReference>